<keyword evidence="11" id="KW-0808">Transferase</keyword>
<keyword evidence="26" id="KW-0539">Nucleus</keyword>
<evidence type="ECO:0000259" key="34">
    <source>
        <dbReference type="PROSITE" id="PS50053"/>
    </source>
</evidence>
<feature type="domain" description="Ubiquitin-like" evidence="34">
    <location>
        <begin position="100"/>
        <end position="169"/>
    </location>
</feature>
<dbReference type="Pfam" id="PF17976">
    <property type="entry name" value="zf-RING_12"/>
    <property type="match status" value="1"/>
</dbReference>
<evidence type="ECO:0000256" key="17">
    <source>
        <dbReference type="ARBA" id="ARBA00022824"/>
    </source>
</evidence>
<dbReference type="GO" id="GO:0050804">
    <property type="term" value="P:modulation of chemical synaptic transmission"/>
    <property type="evidence" value="ECO:0007669"/>
    <property type="project" value="UniProtKB-ARBA"/>
</dbReference>
<dbReference type="Gene3D" id="3.10.20.90">
    <property type="entry name" value="Phosphatidylinositol 3-kinase Catalytic Subunit, Chain A, domain 1"/>
    <property type="match status" value="1"/>
</dbReference>
<dbReference type="GO" id="GO:0009896">
    <property type="term" value="P:positive regulation of catabolic process"/>
    <property type="evidence" value="ECO:0007669"/>
    <property type="project" value="UniProtKB-ARBA"/>
</dbReference>
<dbReference type="GO" id="GO:0014069">
    <property type="term" value="C:postsynaptic density"/>
    <property type="evidence" value="ECO:0007669"/>
    <property type="project" value="UniProtKB-SubCell"/>
</dbReference>
<evidence type="ECO:0000256" key="28">
    <source>
        <dbReference type="ARBA" id="ARBA00029442"/>
    </source>
</evidence>
<dbReference type="CDD" id="cd20357">
    <property type="entry name" value="Rcat_RBR_parkin"/>
    <property type="match status" value="1"/>
</dbReference>
<dbReference type="PANTHER" id="PTHR10677">
    <property type="entry name" value="UBIQUILIN"/>
    <property type="match status" value="1"/>
</dbReference>
<keyword evidence="14" id="KW-0863">Zinc-finger</keyword>
<evidence type="ECO:0000256" key="22">
    <source>
        <dbReference type="ARBA" id="ARBA00023018"/>
    </source>
</evidence>
<keyword evidence="9" id="KW-1017">Isopeptide bond</keyword>
<dbReference type="InterPro" id="IPR029071">
    <property type="entry name" value="Ubiquitin-like_domsf"/>
</dbReference>
<sequence>MQAVGGPANRSTGGEPSAVEPEVVSHTVVKCLVFGEPYAWLHRREAAQACWLWAVLLLEATGSPGETSWHFQESLQLSRSSHIGTAPWEQSSPRKKCSPTAVFVRFNSSHGFPVELRSDASILQLKEVVAQRLAVPADQLRVIFAGKELSNDLTLQNCDLTQQSIVHIVQSPQKSSQKNDEAENKHAGGILKTLERESESLTRVDLSSSILPSLSAGLAVILDTTKPSISLPSEKSGAASYNSFYVFCKNFCQAVKPGKLRVRCSVCKQGTLTLARGPSCWDDVLIPNRITGVCQSQRCDGTIAEFYFKCGAHPTTDSETSVALNLVTTNSRSITCITCTDIRSPVLVFQCMHRHVICLDCFHLYCVTMLNDRQFIHDLELGYSLPCVAGCPDSLIKELHHFRILGEEQYNRYQRYGAEECVLQMGGVLCPTPGCGAGLLPEPGVRKIVCETGNGLGCGFVFCRECKEEYHEGECSSLLSTQGAMAQKGYVVDEHAARQARWEEASRETIKKTTKPCPNCHIPVEKNGGCMHMKCPRPQCKFEWCWNCGLEWNRTCMGDHWFD</sequence>
<keyword evidence="20" id="KW-0072">Autophagy</keyword>
<evidence type="ECO:0000313" key="37">
    <source>
        <dbReference type="RefSeq" id="XP_032039761.1"/>
    </source>
</evidence>
<dbReference type="InterPro" id="IPR002867">
    <property type="entry name" value="IBR_dom"/>
</dbReference>
<organism evidence="36 37">
    <name type="scientific">Aythya fuligula</name>
    <name type="common">Tufted duck</name>
    <name type="synonym">Anas fuligula</name>
    <dbReference type="NCBI Taxonomy" id="219594"/>
    <lineage>
        <taxon>Eukaryota</taxon>
        <taxon>Metazoa</taxon>
        <taxon>Chordata</taxon>
        <taxon>Craniata</taxon>
        <taxon>Vertebrata</taxon>
        <taxon>Euteleostomi</taxon>
        <taxon>Archelosauria</taxon>
        <taxon>Archosauria</taxon>
        <taxon>Dinosauria</taxon>
        <taxon>Saurischia</taxon>
        <taxon>Theropoda</taxon>
        <taxon>Coelurosauria</taxon>
        <taxon>Aves</taxon>
        <taxon>Neognathae</taxon>
        <taxon>Galloanserae</taxon>
        <taxon>Anseriformes</taxon>
        <taxon>Anatidae</taxon>
        <taxon>Aythyinae</taxon>
        <taxon>Aythya</taxon>
    </lineage>
</organism>
<keyword evidence="13" id="KW-0677">Repeat</keyword>
<evidence type="ECO:0000256" key="33">
    <source>
        <dbReference type="PIRSR" id="PIRSR037880-1"/>
    </source>
</evidence>
<evidence type="ECO:0000256" key="15">
    <source>
        <dbReference type="ARBA" id="ARBA00022786"/>
    </source>
</evidence>
<dbReference type="CDD" id="cd20340">
    <property type="entry name" value="BRcat_RBR_parkin"/>
    <property type="match status" value="1"/>
</dbReference>
<evidence type="ECO:0000256" key="26">
    <source>
        <dbReference type="ARBA" id="ARBA00023242"/>
    </source>
</evidence>
<dbReference type="GO" id="GO:0005829">
    <property type="term" value="C:cytosol"/>
    <property type="evidence" value="ECO:0007669"/>
    <property type="project" value="UniProtKB-SubCell"/>
</dbReference>
<dbReference type="CDD" id="cd01798">
    <property type="entry name" value="Ubl_parkin"/>
    <property type="match status" value="1"/>
</dbReference>
<dbReference type="InterPro" id="IPR047534">
    <property type="entry name" value="BRcat_RBR_parkin"/>
</dbReference>
<dbReference type="PRINTS" id="PR01475">
    <property type="entry name" value="PARKIN"/>
</dbReference>
<evidence type="ECO:0000256" key="31">
    <source>
        <dbReference type="ARBA" id="ARBA00034106"/>
    </source>
</evidence>
<dbReference type="SMART" id="SM00647">
    <property type="entry name" value="IBR"/>
    <property type="match status" value="2"/>
</dbReference>
<evidence type="ECO:0000256" key="21">
    <source>
        <dbReference type="ARBA" id="ARBA00023015"/>
    </source>
</evidence>
<dbReference type="CDD" id="cd16627">
    <property type="entry name" value="RING-HC_RBR_parkin"/>
    <property type="match status" value="1"/>
</dbReference>
<keyword evidence="17" id="KW-0256">Endoplasmic reticulum</keyword>
<evidence type="ECO:0000256" key="19">
    <source>
        <dbReference type="ARBA" id="ARBA00022843"/>
    </source>
</evidence>
<evidence type="ECO:0000256" key="29">
    <source>
        <dbReference type="ARBA" id="ARBA00029536"/>
    </source>
</evidence>
<dbReference type="InterPro" id="IPR047536">
    <property type="entry name" value="Rcat_RBR_parkin"/>
</dbReference>
<evidence type="ECO:0000256" key="25">
    <source>
        <dbReference type="ARBA" id="ARBA00023163"/>
    </source>
</evidence>
<gene>
    <name evidence="37" type="primary">PRKN</name>
</gene>
<evidence type="ECO:0000256" key="3">
    <source>
        <dbReference type="ARBA" id="ARBA00004240"/>
    </source>
</evidence>
<dbReference type="FunFam" id="3.10.20.90:FF:000142">
    <property type="entry name" value="E3 ubiquitin-protein ligase parkin"/>
    <property type="match status" value="1"/>
</dbReference>
<protein>
    <recommendedName>
        <fullName evidence="29">E3 ubiquitin-protein ligase parkin</fullName>
        <ecNumber evidence="7">2.3.2.31</ecNumber>
    </recommendedName>
    <alternativeName>
        <fullName evidence="32">Parkin RBR E3 ubiquitin-protein ligase</fullName>
    </alternativeName>
</protein>
<keyword evidence="15" id="KW-0833">Ubl conjugation pathway</keyword>
<dbReference type="SUPFAM" id="SSF54236">
    <property type="entry name" value="Ubiquitin-like"/>
    <property type="match status" value="1"/>
</dbReference>
<feature type="active site" evidence="33">
    <location>
        <position position="530"/>
    </location>
</feature>
<keyword evidence="21" id="KW-0805">Transcription regulation</keyword>
<evidence type="ECO:0000256" key="2">
    <source>
        <dbReference type="ARBA" id="ARBA00004123"/>
    </source>
</evidence>
<dbReference type="CTD" id="5071"/>
<dbReference type="GO" id="GO:0022603">
    <property type="term" value="P:regulation of anatomical structure morphogenesis"/>
    <property type="evidence" value="ECO:0007669"/>
    <property type="project" value="UniProtKB-ARBA"/>
</dbReference>
<dbReference type="GO" id="GO:0005741">
    <property type="term" value="C:mitochondrial outer membrane"/>
    <property type="evidence" value="ECO:0007669"/>
    <property type="project" value="UniProtKB-SubCell"/>
</dbReference>
<dbReference type="Gene3D" id="2.20.25.20">
    <property type="match status" value="1"/>
</dbReference>
<evidence type="ECO:0000256" key="9">
    <source>
        <dbReference type="ARBA" id="ARBA00022499"/>
    </source>
</evidence>
<dbReference type="GeneID" id="116487205"/>
<dbReference type="InterPro" id="IPR047535">
    <property type="entry name" value="RING-HC_RBR_parkin"/>
</dbReference>
<keyword evidence="24" id="KW-0472">Membrane</keyword>
<proteinExistence type="inferred from homology"/>
<dbReference type="InterPro" id="IPR041565">
    <property type="entry name" value="Parkin_Znf-RING"/>
</dbReference>
<evidence type="ECO:0000256" key="8">
    <source>
        <dbReference type="ARBA" id="ARBA00022490"/>
    </source>
</evidence>
<dbReference type="GO" id="GO:0016567">
    <property type="term" value="P:protein ubiquitination"/>
    <property type="evidence" value="ECO:0007669"/>
    <property type="project" value="UniProtKB-UniPathway"/>
</dbReference>
<dbReference type="RefSeq" id="XP_032039761.1">
    <property type="nucleotide sequence ID" value="XM_032183870.1"/>
</dbReference>
<dbReference type="SMART" id="SM00213">
    <property type="entry name" value="UBQ"/>
    <property type="match status" value="1"/>
</dbReference>
<evidence type="ECO:0000256" key="4">
    <source>
        <dbReference type="ARBA" id="ARBA00004294"/>
    </source>
</evidence>
<dbReference type="PROSITE" id="PS51873">
    <property type="entry name" value="TRIAD"/>
    <property type="match status" value="1"/>
</dbReference>
<evidence type="ECO:0000256" key="7">
    <source>
        <dbReference type="ARBA" id="ARBA00012251"/>
    </source>
</evidence>
<dbReference type="InterPro" id="IPR044066">
    <property type="entry name" value="TRIAD_supradom"/>
</dbReference>
<dbReference type="Pfam" id="PF17978">
    <property type="entry name" value="zf-RING_14"/>
    <property type="match status" value="1"/>
</dbReference>
<evidence type="ECO:0000256" key="6">
    <source>
        <dbReference type="ARBA" id="ARBA00004906"/>
    </source>
</evidence>
<feature type="domain" description="RING-type" evidence="35">
    <location>
        <begin position="332"/>
        <end position="563"/>
    </location>
</feature>
<dbReference type="FunFam" id="1.20.120.1750:FF:000009">
    <property type="entry name" value="E3 ubiquitin-protein ligase parkin"/>
    <property type="match status" value="1"/>
</dbReference>
<name>A0A6J3CL94_AYTFU</name>
<evidence type="ECO:0000259" key="35">
    <source>
        <dbReference type="PROSITE" id="PS51873"/>
    </source>
</evidence>
<dbReference type="InterPro" id="IPR000626">
    <property type="entry name" value="Ubiquitin-like_dom"/>
</dbReference>
<dbReference type="CDD" id="cd21382">
    <property type="entry name" value="RING0_parkin"/>
    <property type="match status" value="1"/>
</dbReference>
<keyword evidence="16" id="KW-1000">Mitochondrion outer membrane</keyword>
<dbReference type="EC" id="2.3.2.31" evidence="7"/>
<dbReference type="GO" id="GO:0005634">
    <property type="term" value="C:nucleus"/>
    <property type="evidence" value="ECO:0007669"/>
    <property type="project" value="UniProtKB-SubCell"/>
</dbReference>
<keyword evidence="23" id="KW-0496">Mitochondrion</keyword>
<evidence type="ECO:0000256" key="5">
    <source>
        <dbReference type="ARBA" id="ARBA00004514"/>
    </source>
</evidence>
<dbReference type="InterPro" id="IPR015496">
    <property type="entry name" value="Ubiquilin"/>
</dbReference>
<dbReference type="GO" id="GO:1903377">
    <property type="term" value="P:negative regulation of oxidative stress-induced neuron intrinsic apoptotic signaling pathway"/>
    <property type="evidence" value="ECO:0007669"/>
    <property type="project" value="UniProtKB-ARBA"/>
</dbReference>
<dbReference type="GO" id="GO:0006511">
    <property type="term" value="P:ubiquitin-dependent protein catabolic process"/>
    <property type="evidence" value="ECO:0007669"/>
    <property type="project" value="TreeGrafter"/>
</dbReference>
<dbReference type="GO" id="GO:0061630">
    <property type="term" value="F:ubiquitin protein ligase activity"/>
    <property type="evidence" value="ECO:0007669"/>
    <property type="project" value="UniProtKB-EC"/>
</dbReference>
<keyword evidence="36" id="KW-1185">Reference proteome</keyword>
<accession>A0A6J3CL94</accession>
<dbReference type="PIRSF" id="PIRSF037880">
    <property type="entry name" value="Parkin"/>
    <property type="match status" value="1"/>
</dbReference>
<dbReference type="Pfam" id="PF00240">
    <property type="entry name" value="ubiquitin"/>
    <property type="match status" value="1"/>
</dbReference>
<keyword evidence="12" id="KW-0479">Metal-binding</keyword>
<dbReference type="InterPro" id="IPR041170">
    <property type="entry name" value="Znf-RING_14"/>
</dbReference>
<dbReference type="InParanoid" id="A0A6J3CL94"/>
<evidence type="ECO:0000256" key="18">
    <source>
        <dbReference type="ARBA" id="ARBA00022833"/>
    </source>
</evidence>
<evidence type="ECO:0000256" key="10">
    <source>
        <dbReference type="ARBA" id="ARBA00022553"/>
    </source>
</evidence>
<dbReference type="UniPathway" id="UPA00143"/>
<dbReference type="InterPro" id="IPR003977">
    <property type="entry name" value="Parkin"/>
</dbReference>
<dbReference type="GO" id="GO:1903530">
    <property type="term" value="P:regulation of secretion by cell"/>
    <property type="evidence" value="ECO:0007669"/>
    <property type="project" value="UniProtKB-ARBA"/>
</dbReference>
<keyword evidence="8" id="KW-0963">Cytoplasm</keyword>
<evidence type="ECO:0000256" key="12">
    <source>
        <dbReference type="ARBA" id="ARBA00022723"/>
    </source>
</evidence>
<evidence type="ECO:0000256" key="32">
    <source>
        <dbReference type="ARBA" id="ARBA00081921"/>
    </source>
</evidence>
<dbReference type="GO" id="GO:0031593">
    <property type="term" value="F:polyubiquitin modification-dependent protein binding"/>
    <property type="evidence" value="ECO:0007669"/>
    <property type="project" value="TreeGrafter"/>
</dbReference>
<dbReference type="InterPro" id="IPR054694">
    <property type="entry name" value="Parkin-like_IBR"/>
</dbReference>
<evidence type="ECO:0000256" key="13">
    <source>
        <dbReference type="ARBA" id="ARBA00022737"/>
    </source>
</evidence>
<dbReference type="GO" id="GO:0080090">
    <property type="term" value="P:regulation of primary metabolic process"/>
    <property type="evidence" value="ECO:0007669"/>
    <property type="project" value="UniProtKB-ARBA"/>
</dbReference>
<dbReference type="Gene3D" id="1.20.120.1750">
    <property type="match status" value="1"/>
</dbReference>
<evidence type="ECO:0000256" key="11">
    <source>
        <dbReference type="ARBA" id="ARBA00022679"/>
    </source>
</evidence>
<keyword evidence="18" id="KW-0862">Zinc</keyword>
<comment type="similarity">
    <text evidence="28">Belongs to the RBR family. Parkin subfamily.</text>
</comment>
<comment type="subcellular location">
    <subcellularLocation>
        <location evidence="5">Cytoplasm</location>
        <location evidence="5">Cytosol</location>
    </subcellularLocation>
    <subcellularLocation>
        <location evidence="3">Endoplasmic reticulum</location>
    </subcellularLocation>
    <subcellularLocation>
        <location evidence="4">Mitochondrion outer membrane</location>
    </subcellularLocation>
    <subcellularLocation>
        <location evidence="2">Nucleus</location>
    </subcellularLocation>
    <subcellularLocation>
        <location evidence="30">Postsynaptic density</location>
    </subcellularLocation>
    <subcellularLocation>
        <location evidence="31">Presynapse</location>
    </subcellularLocation>
</comment>
<evidence type="ECO:0000256" key="1">
    <source>
        <dbReference type="ARBA" id="ARBA00001798"/>
    </source>
</evidence>
<keyword evidence="27" id="KW-0966">Cell projection</keyword>
<evidence type="ECO:0000256" key="20">
    <source>
        <dbReference type="ARBA" id="ARBA00023006"/>
    </source>
</evidence>
<dbReference type="PROSITE" id="PS50053">
    <property type="entry name" value="UBIQUITIN_2"/>
    <property type="match status" value="1"/>
</dbReference>
<dbReference type="Proteomes" id="UP000504639">
    <property type="component" value="Chromosome 3"/>
</dbReference>
<evidence type="ECO:0000256" key="30">
    <source>
        <dbReference type="ARBA" id="ARBA00034105"/>
    </source>
</evidence>
<dbReference type="GO" id="GO:0008270">
    <property type="term" value="F:zinc ion binding"/>
    <property type="evidence" value="ECO:0007669"/>
    <property type="project" value="UniProtKB-KW"/>
</dbReference>
<evidence type="ECO:0000256" key="23">
    <source>
        <dbReference type="ARBA" id="ARBA00023128"/>
    </source>
</evidence>
<keyword evidence="19" id="KW-0832">Ubl conjugation</keyword>
<keyword evidence="22" id="KW-0770">Synapse</keyword>
<dbReference type="GO" id="GO:0005783">
    <property type="term" value="C:endoplasmic reticulum"/>
    <property type="evidence" value="ECO:0007669"/>
    <property type="project" value="UniProtKB-SubCell"/>
</dbReference>
<dbReference type="PANTHER" id="PTHR10677:SF40">
    <property type="entry name" value="UBIQUITIN-LIKE DOMAIN-CONTAINING PROTEIN"/>
    <property type="match status" value="1"/>
</dbReference>
<dbReference type="GO" id="GO:0000423">
    <property type="term" value="P:mitophagy"/>
    <property type="evidence" value="ECO:0007669"/>
    <property type="project" value="UniProtKB-ARBA"/>
</dbReference>
<comment type="catalytic activity">
    <reaction evidence="1">
        <text>[E2 ubiquitin-conjugating enzyme]-S-ubiquitinyl-L-cysteine + [acceptor protein]-L-lysine = [E2 ubiquitin-conjugating enzyme]-L-cysteine + [acceptor protein]-N(6)-ubiquitinyl-L-lysine.</text>
        <dbReference type="EC" id="2.3.2.31"/>
    </reaction>
</comment>
<evidence type="ECO:0000256" key="14">
    <source>
        <dbReference type="ARBA" id="ARBA00022771"/>
    </source>
</evidence>
<evidence type="ECO:0000256" key="24">
    <source>
        <dbReference type="ARBA" id="ARBA00023136"/>
    </source>
</evidence>
<dbReference type="KEGG" id="aful:116487205"/>
<dbReference type="SUPFAM" id="SSF57850">
    <property type="entry name" value="RING/U-box"/>
    <property type="match status" value="1"/>
</dbReference>
<evidence type="ECO:0000256" key="27">
    <source>
        <dbReference type="ARBA" id="ARBA00023273"/>
    </source>
</evidence>
<keyword evidence="10" id="KW-0597">Phosphoprotein</keyword>
<reference evidence="37" key="1">
    <citation type="submission" date="2025-08" db="UniProtKB">
        <authorList>
            <consortium name="RefSeq"/>
        </authorList>
    </citation>
    <scope>IDENTIFICATION</scope>
    <source>
        <tissue evidence="37">Lung</tissue>
    </source>
</reference>
<evidence type="ECO:0000256" key="16">
    <source>
        <dbReference type="ARBA" id="ARBA00022787"/>
    </source>
</evidence>
<dbReference type="Pfam" id="PF22605">
    <property type="entry name" value="IBR_2"/>
    <property type="match status" value="1"/>
</dbReference>
<dbReference type="GO" id="GO:0098793">
    <property type="term" value="C:presynapse"/>
    <property type="evidence" value="ECO:0007669"/>
    <property type="project" value="UniProtKB-SubCell"/>
</dbReference>
<comment type="pathway">
    <text evidence="6">Protein modification; protein ubiquitination.</text>
</comment>
<dbReference type="GO" id="GO:0043005">
    <property type="term" value="C:neuron projection"/>
    <property type="evidence" value="ECO:0007669"/>
    <property type="project" value="UniProtKB-ARBA"/>
</dbReference>
<dbReference type="FunFam" id="2.20.25.20:FF:000008">
    <property type="entry name" value="E3 ubiquitin-protein ligase parkin"/>
    <property type="match status" value="1"/>
</dbReference>
<keyword evidence="25" id="KW-0804">Transcription</keyword>
<dbReference type="AlphaFoldDB" id="A0A6J3CL94"/>
<dbReference type="GO" id="GO:0034976">
    <property type="term" value="P:response to endoplasmic reticulum stress"/>
    <property type="evidence" value="ECO:0007669"/>
    <property type="project" value="UniProtKB-ARBA"/>
</dbReference>
<evidence type="ECO:0000313" key="36">
    <source>
        <dbReference type="Proteomes" id="UP000504639"/>
    </source>
</evidence>